<proteinExistence type="predicted"/>
<dbReference type="RefSeq" id="WP_155862774.1">
    <property type="nucleotide sequence ID" value="NZ_WFIY01000004.1"/>
</dbReference>
<reference evidence="1 2" key="1">
    <citation type="submission" date="2019-10" db="EMBL/GenBank/DDBJ databases">
        <title>Genome Sequences from Six Type Strain Members of the Archaeal Family Sulfolobaceae: Acidianus ambivalens, Acidianus infernus, Metallosphaera prunae, Stygiolobus azoricus, Sulfolobus metallicus, and Sulfurisphaera ohwakuensis.</title>
        <authorList>
            <person name="Counts J.A."/>
            <person name="Kelly R.M."/>
        </authorList>
    </citation>
    <scope>NUCLEOTIDE SEQUENCE [LARGE SCALE GENOMIC DNA]</scope>
    <source>
        <strain evidence="1 2">DSM 3191</strain>
    </source>
</reference>
<accession>A0A6A9QD69</accession>
<sequence length="441" mass="49472">MKGLSAVIGMVFLLIVMIAVLLPLALTVTSTTSKEEENINAIQPLQIEVEEQMSEVNTENSPIGFYYCNVTGEALLVYYSSPPIPLNISYFLGYKGGYIQIIDPQPTRTTWNKYPALEYQIGNFNKLAMVTTLGNIIYADPMPHSQESSSSSYDPSYWVYVLKTPYTSYTNPSTVQICNNPSAITNDWKPCGINNAVLIVLKQSHKPLCINLTIHFTCMFGTRCRHRGDVGTTVGIYSGSFYGQIEFGNYFLDAGSGVWPFEGFQCILLNVSHGYVSRTANCIGLGVLTSCSYLALKTKVNFLACKVYNYLLNIYINCNCQIYIKLYEICNGKYIPIKLPYITPKFISSWCWFLKPLPKYEGNYNETEWGYTKCLINVPKSTSCVVPFGEIKAKAMWVGCKICGFCPVEYPYDPIGVTVEIMWGECIYVSGFQIAGYNTFT</sequence>
<dbReference type="Proteomes" id="UP000440125">
    <property type="component" value="Unassembled WGS sequence"/>
</dbReference>
<comment type="caution">
    <text evidence="1">The sequence shown here is derived from an EMBL/GenBank/DDBJ whole genome shotgun (WGS) entry which is preliminary data.</text>
</comment>
<dbReference type="OrthoDB" id="42860at2157"/>
<keyword evidence="2" id="KW-1185">Reference proteome</keyword>
<dbReference type="EMBL" id="WFIY01000004">
    <property type="protein sequence ID" value="MUM64265.1"/>
    <property type="molecule type" value="Genomic_DNA"/>
</dbReference>
<evidence type="ECO:0000313" key="1">
    <source>
        <dbReference type="EMBL" id="MUM64265.1"/>
    </source>
</evidence>
<dbReference type="AlphaFoldDB" id="A0A6A9QD69"/>
<name>A0A6A9QD69_ACIIN</name>
<protein>
    <submittedName>
        <fullName evidence="1">Uncharacterized protein</fullName>
    </submittedName>
</protein>
<organism evidence="1 2">
    <name type="scientific">Acidianus infernus</name>
    <dbReference type="NCBI Taxonomy" id="12915"/>
    <lineage>
        <taxon>Archaea</taxon>
        <taxon>Thermoproteota</taxon>
        <taxon>Thermoprotei</taxon>
        <taxon>Sulfolobales</taxon>
        <taxon>Sulfolobaceae</taxon>
        <taxon>Acidianus</taxon>
    </lineage>
</organism>
<gene>
    <name evidence="1" type="ORF">D1867_03150</name>
</gene>
<evidence type="ECO:0000313" key="2">
    <source>
        <dbReference type="Proteomes" id="UP000440125"/>
    </source>
</evidence>